<keyword evidence="3" id="KW-0418">Kinase</keyword>
<dbReference type="InterPro" id="IPR043129">
    <property type="entry name" value="ATPase_NBD"/>
</dbReference>
<evidence type="ECO:0000256" key="4">
    <source>
        <dbReference type="SAM" id="MobiDB-lite"/>
    </source>
</evidence>
<sequence>MKQTEVIAVLSVESDEVRFTVVSTRDGSEVVTSAETFPLITAQSKDRKGGRNVESSDQQSVAAVSSCVVGTPTPATDAVTDGGVSCTAEKESPMSQGNVEQDPDVVWEAVLRVIGDALDKMYRDGIPITYIKSVAIINEMATLVAWNAVTGKAVHNFIHWTDVRMTEGGTAAAVKWLLQRSLAVRCTADDCRFGPLDAWLTWKLTRGHTYQTDVTNASYTGLLDLATLRWDFDAMRSHGLTPAAWPTIRRLDKRSASVIIDGPLYGLSIHVTMARPSAMLYAQACYRRGQVAVTLTDRTAVVLGAYDHGPPRLQPTLGPWPVVGYCEPNMADRKRPKIVYGLLAVSRASAVVCWLKNMGLTKSWDDCINTYALGRSTMTEHQAYMVPAFGGLPSAPYGRSDARPVVCGISGNTGRVHLIAAAVDSICHSVNDIVRCVVACSSSKRADPVYVDGQCAELGGLMQRLADVSGSRLAVKRLDMAVSGAARMAAAAINVDYADRLEAVDYEPTSTDGQRLAWDGQWAKAVRRSYGWVAVDGRELDDRYAEARADKQAGYFGVSQLANILRRVGFWYNRKVYDLLYALRNYLTHNTPPHAVNTDSSPGTHDTTSCKM</sequence>
<dbReference type="PANTHER" id="PTHR10196:SF68">
    <property type="entry name" value="GLYCEROL KINASE 5-RELATED"/>
    <property type="match status" value="1"/>
</dbReference>
<evidence type="ECO:0000256" key="1">
    <source>
        <dbReference type="ARBA" id="ARBA00009156"/>
    </source>
</evidence>
<dbReference type="OrthoDB" id="6278781at2759"/>
<dbReference type="GO" id="GO:0006071">
    <property type="term" value="P:glycerol metabolic process"/>
    <property type="evidence" value="ECO:0007669"/>
    <property type="project" value="TreeGrafter"/>
</dbReference>
<evidence type="ECO:0000313" key="8">
    <source>
        <dbReference type="Proteomes" id="UP000007819"/>
    </source>
</evidence>
<keyword evidence="2" id="KW-0808">Transferase</keyword>
<dbReference type="EnsemblMetazoa" id="XM_008183824.2">
    <property type="protein sequence ID" value="XP_008182046.1"/>
    <property type="gene ID" value="LOC103309135"/>
</dbReference>
<dbReference type="GO" id="GO:0046167">
    <property type="term" value="P:glycerol-3-phosphate biosynthetic process"/>
    <property type="evidence" value="ECO:0007669"/>
    <property type="project" value="TreeGrafter"/>
</dbReference>
<dbReference type="Pfam" id="PF00370">
    <property type="entry name" value="FGGY_N"/>
    <property type="match status" value="1"/>
</dbReference>
<dbReference type="GO" id="GO:0005739">
    <property type="term" value="C:mitochondrion"/>
    <property type="evidence" value="ECO:0007669"/>
    <property type="project" value="TreeGrafter"/>
</dbReference>
<dbReference type="GO" id="GO:0006641">
    <property type="term" value="P:triglyceride metabolic process"/>
    <property type="evidence" value="ECO:0007669"/>
    <property type="project" value="TreeGrafter"/>
</dbReference>
<dbReference type="PANTHER" id="PTHR10196">
    <property type="entry name" value="SUGAR KINASE"/>
    <property type="match status" value="1"/>
</dbReference>
<dbReference type="GeneID" id="103309135"/>
<comment type="similarity">
    <text evidence="1">Belongs to the FGGY kinase family.</text>
</comment>
<feature type="domain" description="Carbohydrate kinase FGGY N-terminal" evidence="5">
    <location>
        <begin position="166"/>
        <end position="250"/>
    </location>
</feature>
<evidence type="ECO:0000256" key="3">
    <source>
        <dbReference type="ARBA" id="ARBA00022777"/>
    </source>
</evidence>
<reference evidence="7" key="2">
    <citation type="submission" date="2022-06" db="UniProtKB">
        <authorList>
            <consortium name="EnsemblMetazoa"/>
        </authorList>
    </citation>
    <scope>IDENTIFICATION</scope>
</reference>
<dbReference type="AlphaFoldDB" id="A0A8R2F7F0"/>
<feature type="domain" description="Carbohydrate kinase FGGY C-terminal" evidence="6">
    <location>
        <begin position="346"/>
        <end position="492"/>
    </location>
</feature>
<dbReference type="SUPFAM" id="SSF53067">
    <property type="entry name" value="Actin-like ATPase domain"/>
    <property type="match status" value="2"/>
</dbReference>
<dbReference type="GO" id="GO:0016301">
    <property type="term" value="F:kinase activity"/>
    <property type="evidence" value="ECO:0007669"/>
    <property type="project" value="UniProtKB-KW"/>
</dbReference>
<evidence type="ECO:0008006" key="9">
    <source>
        <dbReference type="Google" id="ProtNLM"/>
    </source>
</evidence>
<proteinExistence type="inferred from homology"/>
<reference evidence="8" key="1">
    <citation type="submission" date="2010-06" db="EMBL/GenBank/DDBJ databases">
        <authorList>
            <person name="Jiang H."/>
            <person name="Abraham K."/>
            <person name="Ali S."/>
            <person name="Alsbrooks S.L."/>
            <person name="Anim B.N."/>
            <person name="Anosike U.S."/>
            <person name="Attaway T."/>
            <person name="Bandaranaike D.P."/>
            <person name="Battles P.K."/>
            <person name="Bell S.N."/>
            <person name="Bell A.V."/>
            <person name="Beltran B."/>
            <person name="Bickham C."/>
            <person name="Bustamante Y."/>
            <person name="Caleb T."/>
            <person name="Canada A."/>
            <person name="Cardenas V."/>
            <person name="Carter K."/>
            <person name="Chacko J."/>
            <person name="Chandrabose M.N."/>
            <person name="Chavez D."/>
            <person name="Chavez A."/>
            <person name="Chen L."/>
            <person name="Chu H.-S."/>
            <person name="Claassen K.J."/>
            <person name="Cockrell R."/>
            <person name="Collins M."/>
            <person name="Cooper J.A."/>
            <person name="Cree A."/>
            <person name="Curry S.M."/>
            <person name="Da Y."/>
            <person name="Dao M.D."/>
            <person name="Das B."/>
            <person name="Davila M.-L."/>
            <person name="Davy-Carroll L."/>
            <person name="Denson S."/>
            <person name="Dinh H."/>
            <person name="Ebong V.E."/>
            <person name="Edwards J.R."/>
            <person name="Egan A."/>
            <person name="El-Daye J."/>
            <person name="Escobedo L."/>
            <person name="Fernandez S."/>
            <person name="Fernando P.R."/>
            <person name="Flagg N."/>
            <person name="Forbes L.D."/>
            <person name="Fowler R.G."/>
            <person name="Fu Q."/>
            <person name="Gabisi R.A."/>
            <person name="Ganer J."/>
            <person name="Garbino Pronczuk A."/>
            <person name="Garcia R.M."/>
            <person name="Garner T."/>
            <person name="Garrett T.E."/>
            <person name="Gonzalez D.A."/>
            <person name="Hamid H."/>
            <person name="Hawkins E.S."/>
            <person name="Hirani K."/>
            <person name="Hogues M.E."/>
            <person name="Hollins B."/>
            <person name="Hsiao C.-H."/>
            <person name="Jabil R."/>
            <person name="James M.L."/>
            <person name="Jhangiani S.N."/>
            <person name="Johnson B."/>
            <person name="Johnson Q."/>
            <person name="Joshi V."/>
            <person name="Kalu J.B."/>
            <person name="Kam C."/>
            <person name="Kashfia A."/>
            <person name="Keebler J."/>
            <person name="Kisamo H."/>
            <person name="Kovar C.L."/>
            <person name="Lago L.A."/>
            <person name="Lai C.-Y."/>
            <person name="Laidlaw J."/>
            <person name="Lara F."/>
            <person name="Le T.-K."/>
            <person name="Lee S.L."/>
            <person name="Legall F.H."/>
            <person name="Lemon S.J."/>
            <person name="Lewis L.R."/>
            <person name="Li B."/>
            <person name="Liu Y."/>
            <person name="Liu Y.-S."/>
            <person name="Lopez J."/>
            <person name="Lozado R.J."/>
            <person name="Lu J."/>
            <person name="Madu R.C."/>
            <person name="Maheshwari M."/>
            <person name="Maheshwari R."/>
            <person name="Malloy K."/>
            <person name="Martinez E."/>
            <person name="Mathew T."/>
            <person name="Mercado I.C."/>
            <person name="Mercado C."/>
            <person name="Meyer B."/>
            <person name="Montgomery K."/>
            <person name="Morgan M.B."/>
            <person name="Munidasa M."/>
            <person name="Nazareth L.V."/>
            <person name="Nelson J."/>
            <person name="Ng B.M."/>
            <person name="Nguyen N.B."/>
            <person name="Nguyen P.Q."/>
            <person name="Nguyen T."/>
            <person name="Obregon M."/>
            <person name="Okwuonu G.O."/>
            <person name="Onwere C.G."/>
            <person name="Orozco G."/>
            <person name="Parra A."/>
            <person name="Patel S."/>
            <person name="Patil S."/>
            <person name="Perez A."/>
            <person name="Perez Y."/>
            <person name="Pham C."/>
            <person name="Primus E.L."/>
            <person name="Pu L.-L."/>
            <person name="Puazo M."/>
            <person name="Qin X."/>
            <person name="Quiroz J.B."/>
            <person name="Reese J."/>
            <person name="Richards S."/>
            <person name="Rives C.M."/>
            <person name="Robberts R."/>
            <person name="Ruiz S.J."/>
            <person name="Ruiz M.J."/>
            <person name="Santibanez J."/>
            <person name="Schneider B.W."/>
            <person name="Sisson I."/>
            <person name="Smith M."/>
            <person name="Sodergren E."/>
            <person name="Song X.-Z."/>
            <person name="Song B.B."/>
            <person name="Summersgill H."/>
            <person name="Thelus R."/>
            <person name="Thornton R.D."/>
            <person name="Trejos Z.Y."/>
            <person name="Usmani K."/>
            <person name="Vattathil S."/>
            <person name="Villasana D."/>
            <person name="Walker D.L."/>
            <person name="Wang S."/>
            <person name="Wang K."/>
            <person name="White C.S."/>
            <person name="Williams A.C."/>
            <person name="Williamson J."/>
            <person name="Wilson K."/>
            <person name="Woghiren I.O."/>
            <person name="Woodworth J.R."/>
            <person name="Worley K.C."/>
            <person name="Wright R.A."/>
            <person name="Wu W."/>
            <person name="Young L."/>
            <person name="Zhang L."/>
            <person name="Zhang J."/>
            <person name="Zhu Y."/>
            <person name="Muzny D.M."/>
            <person name="Weinstock G."/>
            <person name="Gibbs R.A."/>
        </authorList>
    </citation>
    <scope>NUCLEOTIDE SEQUENCE [LARGE SCALE GENOMIC DNA]</scope>
    <source>
        <strain evidence="8">LSR1</strain>
    </source>
</reference>
<name>A0A8R2F7F0_ACYPI</name>
<dbReference type="InterPro" id="IPR018485">
    <property type="entry name" value="FGGY_C"/>
</dbReference>
<dbReference type="KEGG" id="api:103309135"/>
<evidence type="ECO:0000256" key="2">
    <source>
        <dbReference type="ARBA" id="ARBA00022679"/>
    </source>
</evidence>
<accession>A0A8R2F7F0</accession>
<dbReference type="Proteomes" id="UP000007819">
    <property type="component" value="Chromosome A2"/>
</dbReference>
<feature type="region of interest" description="Disordered" evidence="4">
    <location>
        <begin position="592"/>
        <end position="612"/>
    </location>
</feature>
<dbReference type="Pfam" id="PF02782">
    <property type="entry name" value="FGGY_C"/>
    <property type="match status" value="1"/>
</dbReference>
<dbReference type="RefSeq" id="XP_008182046.1">
    <property type="nucleotide sequence ID" value="XM_008183824.2"/>
</dbReference>
<evidence type="ECO:0000259" key="6">
    <source>
        <dbReference type="Pfam" id="PF02782"/>
    </source>
</evidence>
<evidence type="ECO:0000313" key="7">
    <source>
        <dbReference type="EnsemblMetazoa" id="XP_008182046.1"/>
    </source>
</evidence>
<dbReference type="Gene3D" id="3.30.420.40">
    <property type="match status" value="3"/>
</dbReference>
<evidence type="ECO:0000259" key="5">
    <source>
        <dbReference type="Pfam" id="PF00370"/>
    </source>
</evidence>
<protein>
    <recommendedName>
        <fullName evidence="9">Glycerol kinase</fullName>
    </recommendedName>
</protein>
<organism evidence="7 8">
    <name type="scientific">Acyrthosiphon pisum</name>
    <name type="common">Pea aphid</name>
    <dbReference type="NCBI Taxonomy" id="7029"/>
    <lineage>
        <taxon>Eukaryota</taxon>
        <taxon>Metazoa</taxon>
        <taxon>Ecdysozoa</taxon>
        <taxon>Arthropoda</taxon>
        <taxon>Hexapoda</taxon>
        <taxon>Insecta</taxon>
        <taxon>Pterygota</taxon>
        <taxon>Neoptera</taxon>
        <taxon>Paraneoptera</taxon>
        <taxon>Hemiptera</taxon>
        <taxon>Sternorrhyncha</taxon>
        <taxon>Aphidomorpha</taxon>
        <taxon>Aphidoidea</taxon>
        <taxon>Aphididae</taxon>
        <taxon>Macrosiphini</taxon>
        <taxon>Acyrthosiphon</taxon>
    </lineage>
</organism>
<keyword evidence="8" id="KW-1185">Reference proteome</keyword>
<dbReference type="InterPro" id="IPR018484">
    <property type="entry name" value="FGGY_N"/>
</dbReference>